<comment type="caution">
    <text evidence="10">The sequence shown here is derived from an EMBL/GenBank/DDBJ whole genome shotgun (WGS) entry which is preliminary data.</text>
</comment>
<comment type="similarity">
    <text evidence="1 5">Belongs to the pyridoxamine 5'-phosphate oxidase family.</text>
</comment>
<dbReference type="EC" id="1.4.3.5" evidence="5"/>
<evidence type="ECO:0000256" key="3">
    <source>
        <dbReference type="ARBA" id="ARBA00022643"/>
    </source>
</evidence>
<dbReference type="Pfam" id="PF01243">
    <property type="entry name" value="PNPOx_N"/>
    <property type="match status" value="1"/>
</dbReference>
<feature type="binding site" evidence="5 6">
    <location>
        <position position="124"/>
    </location>
    <ligand>
        <name>substrate</name>
    </ligand>
</feature>
<keyword evidence="4 5" id="KW-0560">Oxidoreductase</keyword>
<feature type="binding site" evidence="6">
    <location>
        <begin position="9"/>
        <end position="12"/>
    </location>
    <ligand>
        <name>substrate</name>
    </ligand>
</feature>
<dbReference type="PANTHER" id="PTHR10851:SF0">
    <property type="entry name" value="PYRIDOXINE-5'-PHOSPHATE OXIDASE"/>
    <property type="match status" value="1"/>
</dbReference>
<dbReference type="InterPro" id="IPR019576">
    <property type="entry name" value="Pyridoxamine_oxidase_dimer_C"/>
</dbReference>
<dbReference type="InterPro" id="IPR012349">
    <property type="entry name" value="Split_barrel_FMN-bd"/>
</dbReference>
<proteinExistence type="inferred from homology"/>
<organism evidence="10 11">
    <name type="scientific">Marinoscillum furvescens DSM 4134</name>
    <dbReference type="NCBI Taxonomy" id="1122208"/>
    <lineage>
        <taxon>Bacteria</taxon>
        <taxon>Pseudomonadati</taxon>
        <taxon>Bacteroidota</taxon>
        <taxon>Cytophagia</taxon>
        <taxon>Cytophagales</taxon>
        <taxon>Reichenbachiellaceae</taxon>
        <taxon>Marinoscillum</taxon>
    </lineage>
</organism>
<evidence type="ECO:0000256" key="7">
    <source>
        <dbReference type="PIRSR" id="PIRSR000190-2"/>
    </source>
</evidence>
<feature type="binding site" evidence="5 6">
    <location>
        <position position="132"/>
    </location>
    <ligand>
        <name>substrate</name>
    </ligand>
</feature>
<dbReference type="InterPro" id="IPR000659">
    <property type="entry name" value="Pyridox_Oxase"/>
</dbReference>
<dbReference type="InterPro" id="IPR019740">
    <property type="entry name" value="Pyridox_Oxase_CS"/>
</dbReference>
<comment type="catalytic activity">
    <reaction evidence="5">
        <text>pyridoxine 5'-phosphate + O2 = pyridoxal 5'-phosphate + H2O2</text>
        <dbReference type="Rhea" id="RHEA:15149"/>
        <dbReference type="ChEBI" id="CHEBI:15379"/>
        <dbReference type="ChEBI" id="CHEBI:16240"/>
        <dbReference type="ChEBI" id="CHEBI:58589"/>
        <dbReference type="ChEBI" id="CHEBI:597326"/>
        <dbReference type="EC" id="1.4.3.5"/>
    </reaction>
</comment>
<evidence type="ECO:0000259" key="9">
    <source>
        <dbReference type="Pfam" id="PF10590"/>
    </source>
</evidence>
<keyword evidence="5" id="KW-0664">Pyridoxine biosynthesis</keyword>
<dbReference type="Gene3D" id="2.30.110.10">
    <property type="entry name" value="Electron Transport, Fmn-binding Protein, Chain A"/>
    <property type="match status" value="1"/>
</dbReference>
<dbReference type="GO" id="GO:0010181">
    <property type="term" value="F:FMN binding"/>
    <property type="evidence" value="ECO:0007669"/>
    <property type="project" value="UniProtKB-UniRule"/>
</dbReference>
<dbReference type="Pfam" id="PF10590">
    <property type="entry name" value="PNP_phzG_C"/>
    <property type="match status" value="1"/>
</dbReference>
<evidence type="ECO:0000256" key="2">
    <source>
        <dbReference type="ARBA" id="ARBA00022630"/>
    </source>
</evidence>
<feature type="binding site" evidence="5 7">
    <location>
        <position position="106"/>
    </location>
    <ligand>
        <name>FMN</name>
        <dbReference type="ChEBI" id="CHEBI:58210"/>
    </ligand>
</feature>
<feature type="binding site" evidence="5 7">
    <location>
        <position position="196"/>
    </location>
    <ligand>
        <name>FMN</name>
        <dbReference type="ChEBI" id="CHEBI:58210"/>
    </ligand>
</feature>
<feature type="binding site" evidence="5 7">
    <location>
        <position position="186"/>
    </location>
    <ligand>
        <name>FMN</name>
        <dbReference type="ChEBI" id="CHEBI:58210"/>
    </ligand>
</feature>
<reference evidence="10 11" key="1">
    <citation type="submission" date="2018-07" db="EMBL/GenBank/DDBJ databases">
        <title>Genomic Encyclopedia of Type Strains, Phase IV (KMG-IV): sequencing the most valuable type-strain genomes for metagenomic binning, comparative biology and taxonomic classification.</title>
        <authorList>
            <person name="Goeker M."/>
        </authorList>
    </citation>
    <scope>NUCLEOTIDE SEQUENCE [LARGE SCALE GENOMIC DNA]</scope>
    <source>
        <strain evidence="10 11">DSM 4134</strain>
    </source>
</reference>
<feature type="binding site" evidence="5 7">
    <location>
        <begin position="141"/>
        <end position="142"/>
    </location>
    <ligand>
        <name>FMN</name>
        <dbReference type="ChEBI" id="CHEBI:58210"/>
    </ligand>
</feature>
<dbReference type="RefSeq" id="WP_115866574.1">
    <property type="nucleotide sequence ID" value="NZ_QREG01000002.1"/>
</dbReference>
<comment type="pathway">
    <text evidence="5">Cofactor metabolism; pyridoxal 5'-phosphate salvage; pyridoxal 5'-phosphate from pyridoxine 5'-phosphate: step 1/1.</text>
</comment>
<feature type="binding site" evidence="5 7">
    <location>
        <begin position="77"/>
        <end position="78"/>
    </location>
    <ligand>
        <name>FMN</name>
        <dbReference type="ChEBI" id="CHEBI:58210"/>
    </ligand>
</feature>
<evidence type="ECO:0000256" key="5">
    <source>
        <dbReference type="HAMAP-Rule" id="MF_01629"/>
    </source>
</evidence>
<gene>
    <name evidence="5" type="primary">pdxH</name>
    <name evidence="10" type="ORF">C7460_10255</name>
</gene>
<dbReference type="UniPathway" id="UPA01068">
    <property type="reaction ID" value="UER00304"/>
</dbReference>
<accession>A0A3D9L8N6</accession>
<dbReference type="PANTHER" id="PTHR10851">
    <property type="entry name" value="PYRIDOXINE-5-PHOSPHATE OXIDASE"/>
    <property type="match status" value="1"/>
</dbReference>
<dbReference type="NCBIfam" id="TIGR00558">
    <property type="entry name" value="pdxH"/>
    <property type="match status" value="1"/>
</dbReference>
<feature type="domain" description="Pyridoxine 5'-phosphate oxidase dimerisation C-terminal" evidence="9">
    <location>
        <begin position="173"/>
        <end position="214"/>
    </location>
</feature>
<feature type="domain" description="Pyridoxamine 5'-phosphate oxidase N-terminal" evidence="8">
    <location>
        <begin position="35"/>
        <end position="160"/>
    </location>
</feature>
<dbReference type="AlphaFoldDB" id="A0A3D9L8N6"/>
<feature type="binding site" evidence="5 7">
    <location>
        <position position="83"/>
    </location>
    <ligand>
        <name>FMN</name>
        <dbReference type="ChEBI" id="CHEBI:58210"/>
    </ligand>
</feature>
<keyword evidence="2 5" id="KW-0285">Flavoprotein</keyword>
<feature type="binding site" evidence="5 7">
    <location>
        <position position="84"/>
    </location>
    <ligand>
        <name>FMN</name>
        <dbReference type="ChEBI" id="CHEBI:58210"/>
    </ligand>
</feature>
<dbReference type="SUPFAM" id="SSF50475">
    <property type="entry name" value="FMN-binding split barrel"/>
    <property type="match status" value="1"/>
</dbReference>
<keyword evidence="3 5" id="KW-0288">FMN</keyword>
<dbReference type="OrthoDB" id="9780392at2"/>
<feature type="binding site" evidence="5 7">
    <location>
        <begin position="62"/>
        <end position="67"/>
    </location>
    <ligand>
        <name>FMN</name>
        <dbReference type="ChEBI" id="CHEBI:58210"/>
    </ligand>
</feature>
<evidence type="ECO:0000259" key="8">
    <source>
        <dbReference type="Pfam" id="PF01243"/>
    </source>
</evidence>
<dbReference type="PROSITE" id="PS01064">
    <property type="entry name" value="PYRIDOX_OXIDASE"/>
    <property type="match status" value="1"/>
</dbReference>
<name>A0A3D9L8N6_MARFU</name>
<comment type="subunit">
    <text evidence="5">Homodimer.</text>
</comment>
<dbReference type="PIRSF" id="PIRSF000190">
    <property type="entry name" value="Pyd_amn-ph_oxd"/>
    <property type="match status" value="1"/>
</dbReference>
<comment type="cofactor">
    <cofactor evidence="5 7">
        <name>FMN</name>
        <dbReference type="ChEBI" id="CHEBI:58210"/>
    </cofactor>
    <text evidence="5 7">Binds 1 FMN per subunit.</text>
</comment>
<dbReference type="NCBIfam" id="NF004231">
    <property type="entry name" value="PRK05679.1"/>
    <property type="match status" value="1"/>
</dbReference>
<dbReference type="HAMAP" id="MF_01629">
    <property type="entry name" value="PdxH"/>
    <property type="match status" value="1"/>
</dbReference>
<comment type="catalytic activity">
    <reaction evidence="5">
        <text>pyridoxamine 5'-phosphate + O2 + H2O = pyridoxal 5'-phosphate + H2O2 + NH4(+)</text>
        <dbReference type="Rhea" id="RHEA:15817"/>
        <dbReference type="ChEBI" id="CHEBI:15377"/>
        <dbReference type="ChEBI" id="CHEBI:15379"/>
        <dbReference type="ChEBI" id="CHEBI:16240"/>
        <dbReference type="ChEBI" id="CHEBI:28938"/>
        <dbReference type="ChEBI" id="CHEBI:58451"/>
        <dbReference type="ChEBI" id="CHEBI:597326"/>
        <dbReference type="EC" id="1.4.3.5"/>
    </reaction>
</comment>
<dbReference type="GO" id="GO:0004733">
    <property type="term" value="F:pyridoxamine phosphate oxidase activity"/>
    <property type="evidence" value="ECO:0007669"/>
    <property type="project" value="UniProtKB-UniRule"/>
</dbReference>
<evidence type="ECO:0000313" key="11">
    <source>
        <dbReference type="Proteomes" id="UP000256779"/>
    </source>
</evidence>
<evidence type="ECO:0000256" key="1">
    <source>
        <dbReference type="ARBA" id="ARBA00007301"/>
    </source>
</evidence>
<evidence type="ECO:0000313" key="10">
    <source>
        <dbReference type="EMBL" id="REE02036.1"/>
    </source>
</evidence>
<keyword evidence="11" id="KW-1185">Reference proteome</keyword>
<dbReference type="InterPro" id="IPR011576">
    <property type="entry name" value="Pyridox_Oxase_N"/>
</dbReference>
<dbReference type="Proteomes" id="UP000256779">
    <property type="component" value="Unassembled WGS sequence"/>
</dbReference>
<evidence type="ECO:0000256" key="4">
    <source>
        <dbReference type="ARBA" id="ARBA00023002"/>
    </source>
</evidence>
<feature type="binding site" evidence="5 6">
    <location>
        <position position="128"/>
    </location>
    <ligand>
        <name>substrate</name>
    </ligand>
</feature>
<dbReference type="EMBL" id="QREG01000002">
    <property type="protein sequence ID" value="REE02036.1"/>
    <property type="molecule type" value="Genomic_DNA"/>
</dbReference>
<comment type="pathway">
    <text evidence="5">Cofactor metabolism; pyridoxal 5'-phosphate salvage; pyridoxal 5'-phosphate from pyridoxamine 5'-phosphate: step 1/1.</text>
</comment>
<comment type="function">
    <text evidence="5">Catalyzes the oxidation of either pyridoxine 5'-phosphate (PNP) or pyridoxamine 5'-phosphate (PMP) into pyridoxal 5'-phosphate (PLP).</text>
</comment>
<sequence length="214" mass="24610">MSLDIASLRNEYSKASLDLDSTSSSPIEQFLKWFEEAQKSEITEPNAMVLSTADLKGYTTQRTVLLKAFDEKGFVFYTNYSSKKAQQISENNQVSLLFPWYQLERQVIITGRAEKVSTAESLKYFTSRPSGSQLGAWVSHQSKIITSRGILEQKLNEIKEKFKDGKIPLPDFWGGYRVIPNSIEFWQGRPSRLHDRIYYSSDSDNNWSKQRLSP</sequence>
<feature type="binding site" evidence="5 6">
    <location>
        <position position="67"/>
    </location>
    <ligand>
        <name>substrate</name>
    </ligand>
</feature>
<evidence type="ECO:0000256" key="6">
    <source>
        <dbReference type="PIRSR" id="PIRSR000190-1"/>
    </source>
</evidence>
<dbReference type="GO" id="GO:0008615">
    <property type="term" value="P:pyridoxine biosynthetic process"/>
    <property type="evidence" value="ECO:0007669"/>
    <property type="project" value="UniProtKB-UniRule"/>
</dbReference>
<protein>
    <recommendedName>
        <fullName evidence="5">Pyridoxine/pyridoxamine 5'-phosphate oxidase</fullName>
        <ecNumber evidence="5">1.4.3.5</ecNumber>
    </recommendedName>
    <alternativeName>
        <fullName evidence="5">PNP/PMP oxidase</fullName>
        <shortName evidence="5">PNPOx</shortName>
    </alternativeName>
    <alternativeName>
        <fullName evidence="5">Pyridoxal 5'-phosphate synthase</fullName>
    </alternativeName>
</protein>
<feature type="binding site" evidence="5 6">
    <location>
        <begin position="192"/>
        <end position="194"/>
    </location>
    <ligand>
        <name>substrate</name>
    </ligand>
</feature>